<dbReference type="PANTHER" id="PTHR38605:SF1">
    <property type="entry name" value="ATPASE"/>
    <property type="match status" value="1"/>
</dbReference>
<dbReference type="EMBL" id="RCZP01000076">
    <property type="protein sequence ID" value="TPG38559.1"/>
    <property type="molecule type" value="Genomic_DNA"/>
</dbReference>
<sequence length="477" mass="53051">MLTWLQSGLRNTAHDASARTDALLHETTLRLAVTGLSRAGKTVFVTSLITNLLALGRGFDTLPRLHQRLAGQAAGSGAPSRLRSVRLVPPGSSETPLFDHACNLATLTAVEPNWPPRTDDLTETAIELVLDREGTFWKHLGPERLRLEILDYPGEWLLDLPMLNQSFQAWSRETLARLREAPRSLACAAFLEQLPTVEPGARVEHERLRRLHGLYRDGLHACQNEYGLRLLQPGRFLCPGPRADAPFMWFFPLDEVPDHPLRGTTAALLEERFEAYKADMRARFFETHFARFDRQILLVDVLGALHSGRDAFLDTEQALALIAGCLTYKQDWGSLWSRQSAIERVAFVATKADHVPHNHRTNLCHLLRDLVEGAREPVGKQPVSFHTAASVLSTTDTTIEVDGIARDVVRGTPLGSGTAKLFDPGIVPAGRPPKDFWSRRRFVLPVFEPPRMEAGGLKGIPHLGTDEVLTTILSDKL</sequence>
<evidence type="ECO:0000313" key="2">
    <source>
        <dbReference type="Proteomes" id="UP000317078"/>
    </source>
</evidence>
<keyword evidence="2" id="KW-1185">Reference proteome</keyword>
<dbReference type="InterPro" id="IPR007413">
    <property type="entry name" value="YcjX-like"/>
</dbReference>
<dbReference type="Proteomes" id="UP000317078">
    <property type="component" value="Unassembled WGS sequence"/>
</dbReference>
<comment type="caution">
    <text evidence="1">The sequence shown here is derived from an EMBL/GenBank/DDBJ whole genome shotgun (WGS) entry which is preliminary data.</text>
</comment>
<name>A0A502ENF7_9PROT</name>
<dbReference type="OrthoDB" id="9777645at2"/>
<accession>A0A502ENF7</accession>
<protein>
    <submittedName>
        <fullName evidence="1">YcjX family protein</fullName>
    </submittedName>
</protein>
<dbReference type="PIRSF" id="PIRSF019381">
    <property type="entry name" value="YcjX"/>
    <property type="match status" value="1"/>
</dbReference>
<dbReference type="PANTHER" id="PTHR38605">
    <property type="entry name" value="ATPASE-RELATED"/>
    <property type="match status" value="1"/>
</dbReference>
<evidence type="ECO:0000313" key="1">
    <source>
        <dbReference type="EMBL" id="TPG38559.1"/>
    </source>
</evidence>
<dbReference type="AlphaFoldDB" id="A0A502ENF7"/>
<gene>
    <name evidence="1" type="ORF">EAH89_29405</name>
</gene>
<dbReference type="Pfam" id="PF04317">
    <property type="entry name" value="DUF463"/>
    <property type="match status" value="1"/>
</dbReference>
<proteinExistence type="predicted"/>
<organism evidence="1 2">
    <name type="scientific">Muricoccus nepalensis</name>
    <dbReference type="NCBI Taxonomy" id="1854500"/>
    <lineage>
        <taxon>Bacteria</taxon>
        <taxon>Pseudomonadati</taxon>
        <taxon>Pseudomonadota</taxon>
        <taxon>Alphaproteobacteria</taxon>
        <taxon>Acetobacterales</taxon>
        <taxon>Roseomonadaceae</taxon>
        <taxon>Muricoccus</taxon>
    </lineage>
</organism>
<dbReference type="RefSeq" id="WP_140887555.1">
    <property type="nucleotide sequence ID" value="NZ_RCZP01000076.1"/>
</dbReference>
<reference evidence="1 2" key="1">
    <citation type="journal article" date="2019" name="Environ. Microbiol.">
        <title>Species interactions and distinct microbial communities in high Arctic permafrost affected cryosols are associated with the CH4 and CO2 gas fluxes.</title>
        <authorList>
            <person name="Altshuler I."/>
            <person name="Hamel J."/>
            <person name="Turney S."/>
            <person name="Magnuson E."/>
            <person name="Levesque R."/>
            <person name="Greer C."/>
            <person name="Whyte L.G."/>
        </authorList>
    </citation>
    <scope>NUCLEOTIDE SEQUENCE [LARGE SCALE GENOMIC DNA]</scope>
    <source>
        <strain evidence="1 2">S9.3B</strain>
    </source>
</reference>